<keyword evidence="9" id="KW-1185">Reference proteome</keyword>
<dbReference type="GO" id="GO:0005886">
    <property type="term" value="C:plasma membrane"/>
    <property type="evidence" value="ECO:0007669"/>
    <property type="project" value="InterPro"/>
</dbReference>
<accession>A0A7W9E936</accession>
<organism evidence="8 9">
    <name type="scientific">Brevundimonas halotolerans</name>
    <dbReference type="NCBI Taxonomy" id="69670"/>
    <lineage>
        <taxon>Bacteria</taxon>
        <taxon>Pseudomonadati</taxon>
        <taxon>Pseudomonadota</taxon>
        <taxon>Alphaproteobacteria</taxon>
        <taxon>Caulobacterales</taxon>
        <taxon>Caulobacteraceae</taxon>
        <taxon>Brevundimonas</taxon>
    </lineage>
</organism>
<evidence type="ECO:0000256" key="3">
    <source>
        <dbReference type="ARBA" id="ARBA00022989"/>
    </source>
</evidence>
<keyword evidence="4 6" id="KW-0472">Membrane</keyword>
<reference evidence="8 9" key="1">
    <citation type="submission" date="2020-08" db="EMBL/GenBank/DDBJ databases">
        <title>Genomic Encyclopedia of Type Strains, Phase IV (KMG-IV): sequencing the most valuable type-strain genomes for metagenomic binning, comparative biology and taxonomic classification.</title>
        <authorList>
            <person name="Goeker M."/>
        </authorList>
    </citation>
    <scope>NUCLEOTIDE SEQUENCE [LARGE SCALE GENOMIC DNA]</scope>
    <source>
        <strain evidence="8 9">DSM 24448</strain>
    </source>
</reference>
<dbReference type="GO" id="GO:0009306">
    <property type="term" value="P:protein secretion"/>
    <property type="evidence" value="ECO:0007669"/>
    <property type="project" value="InterPro"/>
</dbReference>
<comment type="caution">
    <text evidence="8">The sequence shown here is derived from an EMBL/GenBank/DDBJ whole genome shotgun (WGS) entry which is preliminary data.</text>
</comment>
<gene>
    <name evidence="8" type="ORF">FHS65_002409</name>
</gene>
<dbReference type="EMBL" id="JACIJB010000013">
    <property type="protein sequence ID" value="MBB5661644.1"/>
    <property type="molecule type" value="Genomic_DNA"/>
</dbReference>
<feature type="compositionally biased region" description="Pro residues" evidence="5">
    <location>
        <begin position="1"/>
        <end position="11"/>
    </location>
</feature>
<feature type="compositionally biased region" description="Basic and acidic residues" evidence="5">
    <location>
        <begin position="1393"/>
        <end position="1406"/>
    </location>
</feature>
<dbReference type="PANTHER" id="PTHR36985">
    <property type="entry name" value="TRANSLOCATION AND ASSEMBLY MODULE SUBUNIT TAMB"/>
    <property type="match status" value="1"/>
</dbReference>
<feature type="transmembrane region" description="Helical" evidence="6">
    <location>
        <begin position="27"/>
        <end position="53"/>
    </location>
</feature>
<evidence type="ECO:0000256" key="4">
    <source>
        <dbReference type="ARBA" id="ARBA00023136"/>
    </source>
</evidence>
<dbReference type="InterPro" id="IPR007452">
    <property type="entry name" value="TamB_C"/>
</dbReference>
<dbReference type="RefSeq" id="WP_123286143.1">
    <property type="nucleotide sequence ID" value="NZ_JACIJB010000013.1"/>
</dbReference>
<feature type="region of interest" description="Disordered" evidence="5">
    <location>
        <begin position="1"/>
        <end position="20"/>
    </location>
</feature>
<dbReference type="Pfam" id="PF04357">
    <property type="entry name" value="TamB"/>
    <property type="match status" value="1"/>
</dbReference>
<evidence type="ECO:0000256" key="5">
    <source>
        <dbReference type="SAM" id="MobiDB-lite"/>
    </source>
</evidence>
<evidence type="ECO:0000259" key="7">
    <source>
        <dbReference type="Pfam" id="PF04357"/>
    </source>
</evidence>
<comment type="subcellular location">
    <subcellularLocation>
        <location evidence="1">Membrane</location>
        <topology evidence="1">Single-pass membrane protein</topology>
    </subcellularLocation>
</comment>
<name>A0A7W9E936_9CAUL</name>
<evidence type="ECO:0000256" key="1">
    <source>
        <dbReference type="ARBA" id="ARBA00004167"/>
    </source>
</evidence>
<feature type="region of interest" description="Disordered" evidence="5">
    <location>
        <begin position="1386"/>
        <end position="1406"/>
    </location>
</feature>
<feature type="domain" description="Translocation and assembly module TamB C-terminal" evidence="7">
    <location>
        <begin position="1049"/>
        <end position="1390"/>
    </location>
</feature>
<evidence type="ECO:0000256" key="6">
    <source>
        <dbReference type="SAM" id="Phobius"/>
    </source>
</evidence>
<sequence length="1406" mass="147657">MTDSAPPPSEPETPQTEKQKRSLARRIAVITGIAVGVIVVLLAVALLGGRAYLLSGPGRELVSTFANGTKIGRYGRINVEGLEGDLFNDFTLARVTVTDEEGVWLEVTDVRVDWSYLPLLGRRFHADEITAGRIHVLRRPILEVSTDPPGAMPLDVDIDHFAAEIELHEDFSQTYGHWRVEGEAQVLRKGLTTASVDAFSLDREGDFLKLEASLGESIEQMELTLEAREARGGPLAGMLGYSPDQPFLVNAVANGRVIDATARTGDFVPLRIQGRFSDEGARASGYVNFSGSDLFAPFIDRIGRTARFGLAGIPLPNEEDVQAVAWRLFADNITTRVDGQVHVEDMSSPEGLTVDIATPSLSRLAGVPLAGASTYQGTFTGGADRWELEGQVSLNNTELASYRAQRLEGPLNLTGRESGYTLTTELAATGGSRSGMVGGLLGSAPRLSAEVAYGTDGSVLLRRMDLTGEALRINGSGGRALNGSLRFNGEARVTDVSRLSPDASGSFGGPIRATSSAGGGTWTLGFDGRARQLTTGMDELDRLLGPSPSLDLAGTLRGGRVEVTRAVLEGENGQATGRGLIEANGELKLAVDWTASGPFGVGPVEIDGAMQGDGALTGTLAQPRLDLTAGFEWVAVGPMDLRETRLVLSFRRGADASDGRVAITGASAFGPARAVANFYLGDDVIRLSEVDIDAGGLVARGSIGLSNSFPSSADLAFIARPGAFLSAGEIDGRLRLTDAPGQDAALIAITGRGVRLAGSPYVIRTLQLGGRGSLDRLPFNVVLDVGGPTPVQFEGDAIYSRTDSAQSLTLSGGGQVRDVDFSTRNPMVIAFAEDGHVARVDMNVGGGILLGELRQGEDSVVVQADLTSVELGSVLEDLRGRVTGRISLRGSGEDLSGSANVSLAGVRSIDAPADMTIDGTLDATLVGDRLDLELVAQGEGSVDARIDVILPVVTSASPLRLAIARTGDMSGEVDISGQIKPIWDVFVGGERSLAGQVEARATLGGSLNAPRVNGTLTLAEGDFRDSASGLRLASIDLDTRFDDTTALIQTFTATDGSGGAVSGSGRIGLREGSGSSLKLDFRRFQVIDNEIARARGSGELTVTRATDGNITLVGDLSVDEARIEPELPGNTGIVSMEVVEINRPGGDPDTDAEERARGPQIGLNIDIRSRGGNIEVSGRGLNVLMNLDARVGGTLNRPTLSGTARVVRGDYEFAGKRFVFDEDGSVDLSMDPRLIRLNLEAVREDPVLTASIRVTGTAEKPEIALTSTPALPQDEILSQVLFGRSASQLSPVEAAQLASGVASLAGGGGFDVIGGLRELAGLDRLSFGGEASALTVAGGRYISDDVYLEVIGGGEGGAAVSVEWQVRRNLAVTSRFGGQGEASLSVRWRRESRRPGESRDSRPNRD</sequence>
<evidence type="ECO:0000313" key="8">
    <source>
        <dbReference type="EMBL" id="MBB5661644.1"/>
    </source>
</evidence>
<dbReference type="GO" id="GO:0097347">
    <property type="term" value="C:TAM protein secretion complex"/>
    <property type="evidence" value="ECO:0007669"/>
    <property type="project" value="TreeGrafter"/>
</dbReference>
<keyword evidence="3 6" id="KW-1133">Transmembrane helix</keyword>
<dbReference type="Proteomes" id="UP000548978">
    <property type="component" value="Unassembled WGS sequence"/>
</dbReference>
<keyword evidence="2 6" id="KW-0812">Transmembrane</keyword>
<protein>
    <submittedName>
        <fullName evidence="8">Translocation and assembly module TamB</fullName>
    </submittedName>
</protein>
<evidence type="ECO:0000313" key="9">
    <source>
        <dbReference type="Proteomes" id="UP000548978"/>
    </source>
</evidence>
<evidence type="ECO:0000256" key="2">
    <source>
        <dbReference type="ARBA" id="ARBA00022692"/>
    </source>
</evidence>
<dbReference type="PANTHER" id="PTHR36985:SF1">
    <property type="entry name" value="TRANSLOCATION AND ASSEMBLY MODULE SUBUNIT TAMB"/>
    <property type="match status" value="1"/>
</dbReference>
<dbReference type="OrthoDB" id="7784409at2"/>
<proteinExistence type="predicted"/>